<keyword evidence="2" id="KW-1185">Reference proteome</keyword>
<comment type="caution">
    <text evidence="1">The sequence shown here is derived from an EMBL/GenBank/DDBJ whole genome shotgun (WGS) entry which is preliminary data.</text>
</comment>
<dbReference type="InterPro" id="IPR029044">
    <property type="entry name" value="Nucleotide-diphossugar_trans"/>
</dbReference>
<sequence>MDNKKMKLAAIVIIYYPDIKDLQKNIFRYIDDIDKLLIWDNSPSDSQTYRIALDGYEDKVEVLTTGKNEFIAYPLNQAVKWCMENNFTHLLSMDQDSLFDVGEFKLYKNRVHKNLGNKNVIFGVNPNNKFRKQNDFLPVNWFITSGSIYDVNIINKLGGFREDYKIDCVDNEICYRTNLNGYRTVVDTKCHLNQIFGNHKKTIFGFTTLGYSPFRTYSILCNHILLWKQYPQQIEKELKKEIVKEYFIYRFVKILLSENRKIDKSMALFYGFVDGIRGVRKNRFC</sequence>
<dbReference type="EMBL" id="MUGV01000007">
    <property type="protein sequence ID" value="OXA81440.1"/>
    <property type="molecule type" value="Genomic_DNA"/>
</dbReference>
<reference evidence="1 2" key="1">
    <citation type="submission" date="2016-11" db="EMBL/GenBank/DDBJ databases">
        <title>Whole genomes of Flavobacteriaceae.</title>
        <authorList>
            <person name="Stine C."/>
            <person name="Li C."/>
            <person name="Tadesse D."/>
        </authorList>
    </citation>
    <scope>NUCLEOTIDE SEQUENCE [LARGE SCALE GENOMIC DNA]</scope>
    <source>
        <strain evidence="1 2">DSM 15937</strain>
    </source>
</reference>
<proteinExistence type="predicted"/>
<dbReference type="Gene3D" id="3.90.550.10">
    <property type="entry name" value="Spore Coat Polysaccharide Biosynthesis Protein SpsA, Chain A"/>
    <property type="match status" value="1"/>
</dbReference>
<dbReference type="Proteomes" id="UP000198382">
    <property type="component" value="Unassembled WGS sequence"/>
</dbReference>
<gene>
    <name evidence="1" type="ORF">B0A65_04060</name>
</gene>
<accession>A0ABX4BUF8</accession>
<dbReference type="SUPFAM" id="SSF53448">
    <property type="entry name" value="Nucleotide-diphospho-sugar transferases"/>
    <property type="match status" value="1"/>
</dbReference>
<organism evidence="1 2">
    <name type="scientific">Flavobacterium frigidimaris</name>
    <dbReference type="NCBI Taxonomy" id="262320"/>
    <lineage>
        <taxon>Bacteria</taxon>
        <taxon>Pseudomonadati</taxon>
        <taxon>Bacteroidota</taxon>
        <taxon>Flavobacteriia</taxon>
        <taxon>Flavobacteriales</taxon>
        <taxon>Flavobacteriaceae</taxon>
        <taxon>Flavobacterium</taxon>
    </lineage>
</organism>
<evidence type="ECO:0000313" key="1">
    <source>
        <dbReference type="EMBL" id="OXA81440.1"/>
    </source>
</evidence>
<name>A0ABX4BUF8_FLAFR</name>
<protein>
    <submittedName>
        <fullName evidence="1">Uncharacterized protein</fullName>
    </submittedName>
</protein>
<evidence type="ECO:0000313" key="2">
    <source>
        <dbReference type="Proteomes" id="UP000198382"/>
    </source>
</evidence>